<organism evidence="8 9">
    <name type="scientific">Flavobacterium flavipallidum</name>
    <dbReference type="NCBI Taxonomy" id="3139140"/>
    <lineage>
        <taxon>Bacteria</taxon>
        <taxon>Pseudomonadati</taxon>
        <taxon>Bacteroidota</taxon>
        <taxon>Flavobacteriia</taxon>
        <taxon>Flavobacteriales</taxon>
        <taxon>Flavobacteriaceae</taxon>
        <taxon>Flavobacterium</taxon>
    </lineage>
</organism>
<dbReference type="InterPro" id="IPR001962">
    <property type="entry name" value="Asn_synthase"/>
</dbReference>
<dbReference type="Pfam" id="PF00733">
    <property type="entry name" value="Asn_synthase"/>
    <property type="match status" value="1"/>
</dbReference>
<dbReference type="Pfam" id="PF13537">
    <property type="entry name" value="GATase_7"/>
    <property type="match status" value="1"/>
</dbReference>
<dbReference type="EMBL" id="JBBYHU010000003">
    <property type="protein sequence ID" value="MEL1239867.1"/>
    <property type="molecule type" value="Genomic_DNA"/>
</dbReference>
<dbReference type="PROSITE" id="PS51278">
    <property type="entry name" value="GATASE_TYPE_2"/>
    <property type="match status" value="1"/>
</dbReference>
<feature type="domain" description="Glutamine amidotransferase type-2" evidence="7">
    <location>
        <begin position="1"/>
        <end position="197"/>
    </location>
</feature>
<evidence type="ECO:0000256" key="1">
    <source>
        <dbReference type="ARBA" id="ARBA00005187"/>
    </source>
</evidence>
<dbReference type="PIRSF" id="PIRSF001589">
    <property type="entry name" value="Asn_synthetase_glu-h"/>
    <property type="match status" value="1"/>
</dbReference>
<dbReference type="Gene3D" id="3.60.20.10">
    <property type="entry name" value="Glutamine Phosphoribosylpyrophosphate, subunit 1, domain 1"/>
    <property type="match status" value="1"/>
</dbReference>
<comment type="pathway">
    <text evidence="1">Amino-acid biosynthesis; L-asparagine biosynthesis; L-asparagine from L-aspartate (L-Gln route): step 1/1.</text>
</comment>
<dbReference type="Proteomes" id="UP001398556">
    <property type="component" value="Unassembled WGS sequence"/>
</dbReference>
<comment type="catalytic activity">
    <reaction evidence="6">
        <text>L-aspartate + L-glutamine + ATP + H2O = L-asparagine + L-glutamate + AMP + diphosphate + H(+)</text>
        <dbReference type="Rhea" id="RHEA:12228"/>
        <dbReference type="ChEBI" id="CHEBI:15377"/>
        <dbReference type="ChEBI" id="CHEBI:15378"/>
        <dbReference type="ChEBI" id="CHEBI:29985"/>
        <dbReference type="ChEBI" id="CHEBI:29991"/>
        <dbReference type="ChEBI" id="CHEBI:30616"/>
        <dbReference type="ChEBI" id="CHEBI:33019"/>
        <dbReference type="ChEBI" id="CHEBI:58048"/>
        <dbReference type="ChEBI" id="CHEBI:58359"/>
        <dbReference type="ChEBI" id="CHEBI:456215"/>
        <dbReference type="EC" id="6.3.5.4"/>
    </reaction>
</comment>
<evidence type="ECO:0000313" key="8">
    <source>
        <dbReference type="EMBL" id="MEL1239867.1"/>
    </source>
</evidence>
<comment type="caution">
    <text evidence="8">The sequence shown here is derived from an EMBL/GenBank/DDBJ whole genome shotgun (WGS) entry which is preliminary data.</text>
</comment>
<dbReference type="InterPro" id="IPR014729">
    <property type="entry name" value="Rossmann-like_a/b/a_fold"/>
</dbReference>
<proteinExistence type="inferred from homology"/>
<dbReference type="PANTHER" id="PTHR43284">
    <property type="entry name" value="ASPARAGINE SYNTHETASE (GLUTAMINE-HYDROLYZING)"/>
    <property type="match status" value="1"/>
</dbReference>
<accession>A0ABU9HIF3</accession>
<evidence type="ECO:0000256" key="5">
    <source>
        <dbReference type="ARBA" id="ARBA00022840"/>
    </source>
</evidence>
<dbReference type="SUPFAM" id="SSF56235">
    <property type="entry name" value="N-terminal nucleophile aminohydrolases (Ntn hydrolases)"/>
    <property type="match status" value="1"/>
</dbReference>
<keyword evidence="9" id="KW-1185">Reference proteome</keyword>
<gene>
    <name evidence="8" type="ORF">AAEO59_02295</name>
</gene>
<reference evidence="8 9" key="1">
    <citation type="submission" date="2024-04" db="EMBL/GenBank/DDBJ databases">
        <title>Flavobacterium sp. DGU99 16S ribosomal RNA gene Genome sequencing and assembly.</title>
        <authorList>
            <person name="Park S."/>
        </authorList>
    </citation>
    <scope>NUCLEOTIDE SEQUENCE [LARGE SCALE GENOMIC DNA]</scope>
    <source>
        <strain evidence="8 9">DGU99</strain>
    </source>
</reference>
<protein>
    <recommendedName>
        <fullName evidence="3">asparagine synthase (glutamine-hydrolyzing)</fullName>
        <ecNumber evidence="3">6.3.5.4</ecNumber>
    </recommendedName>
</protein>
<dbReference type="Gene3D" id="3.40.50.620">
    <property type="entry name" value="HUPs"/>
    <property type="match status" value="1"/>
</dbReference>
<dbReference type="SUPFAM" id="SSF52402">
    <property type="entry name" value="Adenine nucleotide alpha hydrolases-like"/>
    <property type="match status" value="1"/>
</dbReference>
<keyword evidence="4" id="KW-0547">Nucleotide-binding</keyword>
<comment type="similarity">
    <text evidence="2">Belongs to the asparagine synthetase family.</text>
</comment>
<evidence type="ECO:0000313" key="9">
    <source>
        <dbReference type="Proteomes" id="UP001398556"/>
    </source>
</evidence>
<dbReference type="PANTHER" id="PTHR43284:SF1">
    <property type="entry name" value="ASPARAGINE SYNTHETASE"/>
    <property type="match status" value="1"/>
</dbReference>
<dbReference type="InterPro" id="IPR051786">
    <property type="entry name" value="ASN_synthetase/amidase"/>
</dbReference>
<dbReference type="InterPro" id="IPR017932">
    <property type="entry name" value="GATase_2_dom"/>
</dbReference>
<evidence type="ECO:0000256" key="4">
    <source>
        <dbReference type="ARBA" id="ARBA00022741"/>
    </source>
</evidence>
<evidence type="ECO:0000256" key="6">
    <source>
        <dbReference type="ARBA" id="ARBA00048741"/>
    </source>
</evidence>
<sequence>MKGFFGILNLKNSNFLEVANNYLNTKLLDNENTPFLSDKILLEDFAKPISRINEFTDLFFVGWCRLDNIEELSNHLSFSENTEEEEVIVKAYHKWGKDCVKHLIGDFSFAIWDESKKELFLAKDQMGIRPLFYMEQDGLLYFGTTIPNIKSALSKKPELNEEYIAKELLNYPQNVEDTFFGAIKRLKPAHYLSISSEQILKETRYWELESVDLSYCKTNEDYYNLLRKTLEKAIKSRIRAKKNVGCQLSGGMDSSAIAVILSRIMDNNQLHTYSFVLNETTKKYSDNGIDEQSTQNEIINYAHLNPENHHPITSFHFKDVFEEFNKTNAIMGGVTYCNSIWQDSLYKYASENNQVEVIFSGFPGDEGISQKGHNYFYDYINNFNIKGLFQFLFDFRRAAILKTIQYFKEKKSKTTSLDFYKVQEKRSLLNPDSNFKYSLKDYSFAFNPSFKGWQKENINLSHIFSRIESEGAYANQYGIETVYPLADIRLLEIMYSLPAELFKPKPYSRALFRNFTVGILPDIVRLQAKRNGAKTLAFADYWIKTKYEKLKNYKIKNHTGLLISEEEYLQRETENEFMKMKRLNTLKEIDYLIDLNFPDNIK</sequence>
<name>A0ABU9HIF3_9FLAO</name>
<evidence type="ECO:0000259" key="7">
    <source>
        <dbReference type="PROSITE" id="PS51278"/>
    </source>
</evidence>
<dbReference type="InterPro" id="IPR006426">
    <property type="entry name" value="Asn_synth_AEB"/>
</dbReference>
<dbReference type="InterPro" id="IPR029055">
    <property type="entry name" value="Ntn_hydrolases_N"/>
</dbReference>
<dbReference type="EC" id="6.3.5.4" evidence="3"/>
<evidence type="ECO:0000256" key="2">
    <source>
        <dbReference type="ARBA" id="ARBA00005752"/>
    </source>
</evidence>
<evidence type="ECO:0000256" key="3">
    <source>
        <dbReference type="ARBA" id="ARBA00012737"/>
    </source>
</evidence>
<keyword evidence="5" id="KW-0067">ATP-binding</keyword>
<dbReference type="RefSeq" id="WP_341699133.1">
    <property type="nucleotide sequence ID" value="NZ_JBBYHU010000003.1"/>
</dbReference>